<reference evidence="4 5" key="1">
    <citation type="journal article" date="2014" name="Mol. Ecol.">
        <title>Evolution of Synechococcus.</title>
        <authorList>
            <person name="Dvorak P."/>
            <person name="Casamatta D."/>
            <person name="Hasler P."/>
            <person name="Poulickova A."/>
            <person name="Ondrej V."/>
            <person name="Sanges R."/>
        </authorList>
    </citation>
    <scope>NUCLEOTIDE SEQUENCE [LARGE SCALE GENOMIC DNA]</scope>
    <source>
        <strain evidence="4 5">CAUP A 1101</strain>
    </source>
</reference>
<feature type="compositionally biased region" description="Pro residues" evidence="2">
    <location>
        <begin position="134"/>
        <end position="149"/>
    </location>
</feature>
<gene>
    <name evidence="4" type="ORF">DO97_20385</name>
</gene>
<feature type="compositionally biased region" description="Low complexity" evidence="2">
    <location>
        <begin position="150"/>
        <end position="170"/>
    </location>
</feature>
<dbReference type="InterPro" id="IPR007813">
    <property type="entry name" value="PilN"/>
</dbReference>
<feature type="region of interest" description="Disordered" evidence="2">
    <location>
        <begin position="129"/>
        <end position="185"/>
    </location>
</feature>
<evidence type="ECO:0000256" key="2">
    <source>
        <dbReference type="SAM" id="MobiDB-lite"/>
    </source>
</evidence>
<dbReference type="Pfam" id="PF05137">
    <property type="entry name" value="PilN"/>
    <property type="match status" value="1"/>
</dbReference>
<evidence type="ECO:0008006" key="6">
    <source>
        <dbReference type="Google" id="ProtNLM"/>
    </source>
</evidence>
<feature type="compositionally biased region" description="Pro residues" evidence="2">
    <location>
        <begin position="171"/>
        <end position="183"/>
    </location>
</feature>
<sequence>MYGLDINFLSDRLERPEASGGIIRAVNPESPVPLIAGIATGVLLPVVVGGLWLLLQNQNSNLEQQQAELDNQLKNLTTQLKDVAAIRSQISQVTGDTDALVGIFNQIKPWSALLQDIRDRTPPGIQIAAVKQTEPPPVPVVSTPSPSPSASPKAAAAGAPATPAAATPAAPATPAPPPPPPPIANLEISGVARSFSDINDFILILQQSPFLQTGTTRLIKADLIDNPTQVDLSKAPLATGAIVKMPKVVAYTIQTSLSDVPASELISELNRNGAVGLVSRIETLKTKGVIKP</sequence>
<keyword evidence="3" id="KW-1133">Transmembrane helix</keyword>
<keyword evidence="3" id="KW-0472">Membrane</keyword>
<dbReference type="Proteomes" id="UP000030170">
    <property type="component" value="Unassembled WGS sequence"/>
</dbReference>
<dbReference type="EMBL" id="JJML01000008">
    <property type="protein sequence ID" value="KGF73429.1"/>
    <property type="molecule type" value="Genomic_DNA"/>
</dbReference>
<organism evidence="4 5">
    <name type="scientific">Neosynechococcus sphagnicola sy1</name>
    <dbReference type="NCBI Taxonomy" id="1497020"/>
    <lineage>
        <taxon>Bacteria</taxon>
        <taxon>Bacillati</taxon>
        <taxon>Cyanobacteriota</taxon>
        <taxon>Cyanophyceae</taxon>
        <taxon>Neosynechococcales</taxon>
        <taxon>Neosynechococcaceae</taxon>
        <taxon>Neosynechococcus</taxon>
    </lineage>
</organism>
<evidence type="ECO:0000313" key="5">
    <source>
        <dbReference type="Proteomes" id="UP000030170"/>
    </source>
</evidence>
<keyword evidence="3" id="KW-0812">Transmembrane</keyword>
<name>A0A098TM95_9CYAN</name>
<accession>A0A098TM95</accession>
<proteinExistence type="predicted"/>
<keyword evidence="5" id="KW-1185">Reference proteome</keyword>
<dbReference type="PANTHER" id="PTHR40278">
    <property type="entry name" value="DNA UTILIZATION PROTEIN HOFN"/>
    <property type="match status" value="1"/>
</dbReference>
<dbReference type="InterPro" id="IPR052534">
    <property type="entry name" value="Extracell_DNA_Util/SecSys_Comp"/>
</dbReference>
<dbReference type="OrthoDB" id="422602at2"/>
<dbReference type="RefSeq" id="WP_036531462.1">
    <property type="nucleotide sequence ID" value="NZ_JJML01000008.1"/>
</dbReference>
<protein>
    <recommendedName>
        <fullName evidence="6">Fimbrial assembly protein</fullName>
    </recommendedName>
</protein>
<feature type="transmembrane region" description="Helical" evidence="3">
    <location>
        <begin position="34"/>
        <end position="55"/>
    </location>
</feature>
<dbReference type="PANTHER" id="PTHR40278:SF1">
    <property type="entry name" value="DNA UTILIZATION PROTEIN HOFN"/>
    <property type="match status" value="1"/>
</dbReference>
<evidence type="ECO:0000256" key="1">
    <source>
        <dbReference type="SAM" id="Coils"/>
    </source>
</evidence>
<keyword evidence="1" id="KW-0175">Coiled coil</keyword>
<evidence type="ECO:0000313" key="4">
    <source>
        <dbReference type="EMBL" id="KGF73429.1"/>
    </source>
</evidence>
<feature type="coiled-coil region" evidence="1">
    <location>
        <begin position="55"/>
        <end position="86"/>
    </location>
</feature>
<comment type="caution">
    <text evidence="4">The sequence shown here is derived from an EMBL/GenBank/DDBJ whole genome shotgun (WGS) entry which is preliminary data.</text>
</comment>
<dbReference type="AlphaFoldDB" id="A0A098TM95"/>
<evidence type="ECO:0000256" key="3">
    <source>
        <dbReference type="SAM" id="Phobius"/>
    </source>
</evidence>
<dbReference type="STRING" id="1497020.DO97_20385"/>